<reference evidence="2" key="1">
    <citation type="submission" date="2025-08" db="UniProtKB">
        <authorList>
            <consortium name="RefSeq"/>
        </authorList>
    </citation>
    <scope>IDENTIFICATION</scope>
</reference>
<evidence type="ECO:0000313" key="2">
    <source>
        <dbReference type="RefSeq" id="XP_008480620.1"/>
    </source>
</evidence>
<accession>A0A1S3DFJ8</accession>
<protein>
    <submittedName>
        <fullName evidence="2">Uncharacterized protein LOC103517367</fullName>
    </submittedName>
</protein>
<dbReference type="RefSeq" id="XP_008480620.1">
    <property type="nucleotide sequence ID" value="XM_008482398.1"/>
</dbReference>
<organism evidence="1 2">
    <name type="scientific">Diaphorina citri</name>
    <name type="common">Asian citrus psyllid</name>
    <dbReference type="NCBI Taxonomy" id="121845"/>
    <lineage>
        <taxon>Eukaryota</taxon>
        <taxon>Metazoa</taxon>
        <taxon>Ecdysozoa</taxon>
        <taxon>Arthropoda</taxon>
        <taxon>Hexapoda</taxon>
        <taxon>Insecta</taxon>
        <taxon>Pterygota</taxon>
        <taxon>Neoptera</taxon>
        <taxon>Paraneoptera</taxon>
        <taxon>Hemiptera</taxon>
        <taxon>Sternorrhyncha</taxon>
        <taxon>Psylloidea</taxon>
        <taxon>Psyllidae</taxon>
        <taxon>Diaphorininae</taxon>
        <taxon>Diaphorina</taxon>
    </lineage>
</organism>
<evidence type="ECO:0000313" key="1">
    <source>
        <dbReference type="Proteomes" id="UP000079169"/>
    </source>
</evidence>
<dbReference type="KEGG" id="dci:103517367"/>
<dbReference type="AlphaFoldDB" id="A0A1S3DFJ8"/>
<sequence length="149" mass="17032">MRCIQTKIHPKVTTTNSISRNGSVSTDNFQQFTEESIRTGPLNKKNLGLECDISEVWNLCKEEESQGRLNIPDSLHREMCATGHTLTRTHAEPLYNAILQSLEVLWADFLKSECYCKYQVEILTSDHVTLADILFHPTGMSYFMEFKGD</sequence>
<dbReference type="GeneID" id="103517367"/>
<gene>
    <name evidence="2" type="primary">LOC103517367</name>
</gene>
<dbReference type="PaxDb" id="121845-A0A1S3DFJ8"/>
<proteinExistence type="predicted"/>
<dbReference type="Proteomes" id="UP000079169">
    <property type="component" value="Unplaced"/>
</dbReference>
<name>A0A1S3DFJ8_DIACI</name>
<keyword evidence="1" id="KW-1185">Reference proteome</keyword>